<dbReference type="Pfam" id="PF03150">
    <property type="entry name" value="CCP_MauG"/>
    <property type="match status" value="1"/>
</dbReference>
<sequence length="510" mass="55546">MVTSKIAIISVSAAFLILTQTACGGSEDSSTPDSEQPTLGTPQPVVNTPPNINLSVNDITIEENSTRSVSYSASDDDGDDITISISDSPIITVSHTSNELQLRVGELDASTSQTLLISADDGQNVTTVSLAVNIVLQPESALLNLPETPFNYANTPLPDHFIQNRFPDNFQFQSAAIESDNTPIDNPITDAGATLGRVLFYDTILSANNSTSCASCHIQAHGFSDSRQLSIGFNGEETRRHSMGLANARFYQSGKFFWDERASSLEQQVLMPIQDEVEMGLALTELVEKISAQSYYPALFTQAFGDSQISSEHIAMALAQFVRAMVSTDAKYDLGRASVDNPLQAFPNFTQEENNGKRLFMTFRDGIPPCTSCHSSEAFVGPLIAPDSNATTLASNNGLDESSDEDLGVFESTGINGHTGKFKVPSLRNIAVRPPYMHDGRFASLEETIEHYSSGIKPHPTLQLLLKDDNGEPVRYNFTPQEQADLLAFLNTLTDESFLVDEKFSDPFLR</sequence>
<evidence type="ECO:0000313" key="11">
    <source>
        <dbReference type="EMBL" id="MBW8183471.1"/>
    </source>
</evidence>
<feature type="signal peptide" evidence="9">
    <location>
        <begin position="1"/>
        <end position="24"/>
    </location>
</feature>
<feature type="region of interest" description="Disordered" evidence="8">
    <location>
        <begin position="24"/>
        <end position="49"/>
    </location>
</feature>
<accession>A0ABS7E1D5</accession>
<comment type="caution">
    <text evidence="11">The sequence shown here is derived from an EMBL/GenBank/DDBJ whole genome shotgun (WGS) entry which is preliminary data.</text>
</comment>
<dbReference type="InterPro" id="IPR009056">
    <property type="entry name" value="Cyt_c-like_dom"/>
</dbReference>
<evidence type="ECO:0000256" key="7">
    <source>
        <dbReference type="PROSITE-ProRule" id="PRU00433"/>
    </source>
</evidence>
<evidence type="ECO:0000256" key="4">
    <source>
        <dbReference type="ARBA" id="ARBA00022729"/>
    </source>
</evidence>
<keyword evidence="12" id="KW-1185">Reference proteome</keyword>
<keyword evidence="4 9" id="KW-0732">Signal</keyword>
<feature type="domain" description="Cytochrome c" evidence="10">
    <location>
        <begin position="351"/>
        <end position="494"/>
    </location>
</feature>
<dbReference type="EMBL" id="JAHZST010000004">
    <property type="protein sequence ID" value="MBW8183471.1"/>
    <property type="molecule type" value="Genomic_DNA"/>
</dbReference>
<evidence type="ECO:0000313" key="12">
    <source>
        <dbReference type="Proteomes" id="UP001195963"/>
    </source>
</evidence>
<evidence type="ECO:0000256" key="5">
    <source>
        <dbReference type="ARBA" id="ARBA00023002"/>
    </source>
</evidence>
<comment type="subcellular location">
    <subcellularLocation>
        <location evidence="1">Cell envelope</location>
    </subcellularLocation>
</comment>
<dbReference type="Gene3D" id="1.10.760.10">
    <property type="entry name" value="Cytochrome c-like domain"/>
    <property type="match status" value="2"/>
</dbReference>
<proteinExistence type="predicted"/>
<evidence type="ECO:0000256" key="9">
    <source>
        <dbReference type="SAM" id="SignalP"/>
    </source>
</evidence>
<evidence type="ECO:0000256" key="1">
    <source>
        <dbReference type="ARBA" id="ARBA00004196"/>
    </source>
</evidence>
<keyword evidence="11" id="KW-0575">Peroxidase</keyword>
<name>A0ABS7E1D5_9GAMM</name>
<keyword evidence="6 7" id="KW-0408">Iron</keyword>
<keyword evidence="2 7" id="KW-0349">Heme</keyword>
<evidence type="ECO:0000259" key="10">
    <source>
        <dbReference type="PROSITE" id="PS51007"/>
    </source>
</evidence>
<evidence type="ECO:0000256" key="3">
    <source>
        <dbReference type="ARBA" id="ARBA00022723"/>
    </source>
</evidence>
<dbReference type="Proteomes" id="UP001195963">
    <property type="component" value="Unassembled WGS sequence"/>
</dbReference>
<gene>
    <name evidence="11" type="ORF">K0625_07305</name>
</gene>
<dbReference type="InterPro" id="IPR004852">
    <property type="entry name" value="Di-haem_cyt_c_peroxidsae"/>
</dbReference>
<reference evidence="11 12" key="1">
    <citation type="submission" date="2021-07" db="EMBL/GenBank/DDBJ databases">
        <title>Shewanella sp. nov, isolated from SCS.</title>
        <authorList>
            <person name="Cao W.R."/>
        </authorList>
    </citation>
    <scope>NUCLEOTIDE SEQUENCE [LARGE SCALE GENOMIC DNA]</scope>
    <source>
        <strain evidence="11 12">NR704-98</strain>
    </source>
</reference>
<dbReference type="PANTHER" id="PTHR30600:SF10">
    <property type="entry name" value="BLL6722 PROTEIN"/>
    <property type="match status" value="1"/>
</dbReference>
<dbReference type="RefSeq" id="WP_220109090.1">
    <property type="nucleotide sequence ID" value="NZ_JAHZST010000004.1"/>
</dbReference>
<protein>
    <submittedName>
        <fullName evidence="11">Cytochrome-c peroxidase</fullName>
    </submittedName>
</protein>
<evidence type="ECO:0000256" key="8">
    <source>
        <dbReference type="SAM" id="MobiDB-lite"/>
    </source>
</evidence>
<organism evidence="11 12">
    <name type="scientific">Shewanella nanhaiensis</name>
    <dbReference type="NCBI Taxonomy" id="2864872"/>
    <lineage>
        <taxon>Bacteria</taxon>
        <taxon>Pseudomonadati</taxon>
        <taxon>Pseudomonadota</taxon>
        <taxon>Gammaproteobacteria</taxon>
        <taxon>Alteromonadales</taxon>
        <taxon>Shewanellaceae</taxon>
        <taxon>Shewanella</taxon>
    </lineage>
</organism>
<dbReference type="InterPro" id="IPR051395">
    <property type="entry name" value="Cytochrome_c_Peroxidase/MauG"/>
</dbReference>
<dbReference type="GO" id="GO:0004601">
    <property type="term" value="F:peroxidase activity"/>
    <property type="evidence" value="ECO:0007669"/>
    <property type="project" value="UniProtKB-KW"/>
</dbReference>
<dbReference type="InterPro" id="IPR036909">
    <property type="entry name" value="Cyt_c-like_dom_sf"/>
</dbReference>
<evidence type="ECO:0000256" key="2">
    <source>
        <dbReference type="ARBA" id="ARBA00022617"/>
    </source>
</evidence>
<evidence type="ECO:0000256" key="6">
    <source>
        <dbReference type="ARBA" id="ARBA00023004"/>
    </source>
</evidence>
<feature type="chain" id="PRO_5045914729" evidence="9">
    <location>
        <begin position="25"/>
        <end position="510"/>
    </location>
</feature>
<keyword evidence="3 7" id="KW-0479">Metal-binding</keyword>
<dbReference type="SUPFAM" id="SSF46626">
    <property type="entry name" value="Cytochrome c"/>
    <property type="match status" value="2"/>
</dbReference>
<dbReference type="PANTHER" id="PTHR30600">
    <property type="entry name" value="CYTOCHROME C PEROXIDASE-RELATED"/>
    <property type="match status" value="1"/>
</dbReference>
<keyword evidence="5" id="KW-0560">Oxidoreductase</keyword>
<dbReference type="PROSITE" id="PS51007">
    <property type="entry name" value="CYTC"/>
    <property type="match status" value="1"/>
</dbReference>